<reference evidence="1 2" key="1">
    <citation type="submission" date="2012-02" db="EMBL/GenBank/DDBJ databases">
        <title>The Genome Sequence of Parabacteroides goldsteinii CL02T12C30.</title>
        <authorList>
            <consortium name="The Broad Institute Genome Sequencing Platform"/>
            <person name="Earl A."/>
            <person name="Ward D."/>
            <person name="Feldgarden M."/>
            <person name="Gevers D."/>
            <person name="Zitomersky N.L."/>
            <person name="Coyne M.J."/>
            <person name="Comstock L.E."/>
            <person name="Young S.K."/>
            <person name="Zeng Q."/>
            <person name="Gargeya S."/>
            <person name="Fitzgerald M."/>
            <person name="Haas B."/>
            <person name="Abouelleil A."/>
            <person name="Alvarado L."/>
            <person name="Arachchi H.M."/>
            <person name="Berlin A."/>
            <person name="Chapman S.B."/>
            <person name="Gearin G."/>
            <person name="Goldberg J."/>
            <person name="Griggs A."/>
            <person name="Gujja S."/>
            <person name="Hansen M."/>
            <person name="Heiman D."/>
            <person name="Howarth C."/>
            <person name="Larimer J."/>
            <person name="Lui A."/>
            <person name="MacDonald P.J.P."/>
            <person name="McCowen C."/>
            <person name="Montmayeur A."/>
            <person name="Murphy C."/>
            <person name="Neiman D."/>
            <person name="Pearson M."/>
            <person name="Priest M."/>
            <person name="Roberts A."/>
            <person name="Saif S."/>
            <person name="Shea T."/>
            <person name="Sisk P."/>
            <person name="Stolte C."/>
            <person name="Sykes S."/>
            <person name="Wortman J."/>
            <person name="Nusbaum C."/>
            <person name="Birren B."/>
        </authorList>
    </citation>
    <scope>NUCLEOTIDE SEQUENCE [LARGE SCALE GENOMIC DNA]</scope>
    <source>
        <strain evidence="1 2">CL02T12C30</strain>
    </source>
</reference>
<proteinExistence type="predicted"/>
<organism evidence="1 2">
    <name type="scientific">Parabacteroides goldsteinii CL02T12C30</name>
    <dbReference type="NCBI Taxonomy" id="999418"/>
    <lineage>
        <taxon>Bacteria</taxon>
        <taxon>Pseudomonadati</taxon>
        <taxon>Bacteroidota</taxon>
        <taxon>Bacteroidia</taxon>
        <taxon>Bacteroidales</taxon>
        <taxon>Tannerellaceae</taxon>
        <taxon>Parabacteroides</taxon>
    </lineage>
</organism>
<dbReference type="EMBL" id="AGZO01000014">
    <property type="protein sequence ID" value="EKN17048.1"/>
    <property type="molecule type" value="Genomic_DNA"/>
</dbReference>
<sequence length="415" mass="47538">MKTENNMNYKLFVPLMAIVCLLFTACDKDDVLPGEPMLLTHEILTPESVKYEGGSVDWVPKYYFKANGNEGYIVMTCENFDVLNPFPGGSYTYDCGWATLKVEANLLKIHFPRHVSEAPDAYEEITISTNDGNRTARAIICLSRIFKDEGQPDPKPEVLPEEAKFKIIMAEFTPLMNIESPLPAPLDVITFRITDINGQYRPVGFPEFTHYYDSIVWSADDFPHTFKVYENKVTAGGPEEHLSTQWSSHFFKSGTIKSHLKGYRHGKVKYEASLHTTLYNRDFLGLQWGTIVLQKPENLTAYCRLDRDYEYKVYDIVAKNGAPYSQIIPMNHKLLSDADFLPTTKKAIKTLMENNVGEGQDGKGKENLFKCLPEKGVTAEWYWENKTTRMLMLHRLYDDTGELAQEIYYLHVEPI</sequence>
<dbReference type="AlphaFoldDB" id="K6AMS8"/>
<evidence type="ECO:0000313" key="1">
    <source>
        <dbReference type="EMBL" id="EKN17048.1"/>
    </source>
</evidence>
<evidence type="ECO:0000313" key="2">
    <source>
        <dbReference type="Proteomes" id="UP000006330"/>
    </source>
</evidence>
<dbReference type="Proteomes" id="UP000006330">
    <property type="component" value="Unassembled WGS sequence"/>
</dbReference>
<dbReference type="PROSITE" id="PS51257">
    <property type="entry name" value="PROKAR_LIPOPROTEIN"/>
    <property type="match status" value="1"/>
</dbReference>
<gene>
    <name evidence="1" type="ORF">HMPREF1076_02182</name>
</gene>
<accession>K6AMS8</accession>
<comment type="caution">
    <text evidence="1">The sequence shown here is derived from an EMBL/GenBank/DDBJ whole genome shotgun (WGS) entry which is preliminary data.</text>
</comment>
<dbReference type="HOGENOM" id="CLU_057461_0_0_10"/>
<name>K6AMS8_9BACT</name>
<protein>
    <submittedName>
        <fullName evidence="1">Uncharacterized protein</fullName>
    </submittedName>
</protein>